<reference evidence="6 7" key="1">
    <citation type="submission" date="2024-02" db="EMBL/GenBank/DDBJ databases">
        <authorList>
            <person name="Chen Y."/>
            <person name="Shah S."/>
            <person name="Dougan E. K."/>
            <person name="Thang M."/>
            <person name="Chan C."/>
        </authorList>
    </citation>
    <scope>NUCLEOTIDE SEQUENCE [LARGE SCALE GENOMIC DNA]</scope>
</reference>
<dbReference type="Proteomes" id="UP001642464">
    <property type="component" value="Unassembled WGS sequence"/>
</dbReference>
<evidence type="ECO:0000259" key="5">
    <source>
        <dbReference type="Pfam" id="PF01156"/>
    </source>
</evidence>
<feature type="domain" description="Inosine/uridine-preferring nucleoside hydrolase" evidence="5">
    <location>
        <begin position="54"/>
        <end position="338"/>
    </location>
</feature>
<protein>
    <submittedName>
        <fullName evidence="6">Uncharacterized protein C1683.06c</fullName>
    </submittedName>
</protein>
<proteinExistence type="inferred from homology"/>
<gene>
    <name evidence="6" type="ORF">SCF082_LOCUS7318</name>
</gene>
<dbReference type="InterPro" id="IPR023186">
    <property type="entry name" value="IUNH"/>
</dbReference>
<evidence type="ECO:0000313" key="7">
    <source>
        <dbReference type="Proteomes" id="UP001642464"/>
    </source>
</evidence>
<feature type="signal peptide" evidence="4">
    <location>
        <begin position="1"/>
        <end position="21"/>
    </location>
</feature>
<dbReference type="Pfam" id="PF01156">
    <property type="entry name" value="IU_nuc_hydro"/>
    <property type="match status" value="1"/>
</dbReference>
<evidence type="ECO:0000256" key="3">
    <source>
        <dbReference type="ARBA" id="ARBA00023295"/>
    </source>
</evidence>
<name>A0ABP0IIG5_9DINO</name>
<evidence type="ECO:0000256" key="1">
    <source>
        <dbReference type="ARBA" id="ARBA00009176"/>
    </source>
</evidence>
<comment type="caution">
    <text evidence="6">The sequence shown here is derived from an EMBL/GenBank/DDBJ whole genome shotgun (WGS) entry which is preliminary data.</text>
</comment>
<dbReference type="InterPro" id="IPR001910">
    <property type="entry name" value="Inosine/uridine_hydrolase_dom"/>
</dbReference>
<sequence>MPAAHAAGAFARAALRPLGAALQVLAVAVPGYLQSRRLAARSACRCEESGARRVLIDTDPGVDDALAILLALGSQRVSLHGLTIALGNGKDIRDLGSNAKLLLRLSNAAPVPVSLGDDSLATSCEGATVSRKGMEKQLVHGEDNLGNVGFPGEVSVVCIGPLNNLAEALQQHPDLPELVREVLIMGGAFGLRRGNRTPAAEANFYHAPEAAQAVLTAKFKRVVVAGLDVTHQTEMRELRAACVAAAPGSVISQFIWDVCETYMNVYHDWGETVAPAHDVVPIMYLLRPELFEAEEVRVEVETAPAALTRGMSIADWKGQWGKEPNCLVVTQIRDVAAFTAAFVAAMARLPLGVGGLGAVEGLRATGEQSAARKDVEYVARFDDAVHKLLGAGKPEKELSETLAKGLAETLRRFQQLVARLPPEVSWTEADVTSAIRELQIE</sequence>
<dbReference type="SUPFAM" id="SSF53590">
    <property type="entry name" value="Nucleoside hydrolase"/>
    <property type="match status" value="1"/>
</dbReference>
<dbReference type="PANTHER" id="PTHR12304:SF4">
    <property type="entry name" value="URIDINE NUCLEOSIDASE"/>
    <property type="match status" value="1"/>
</dbReference>
<feature type="non-terminal residue" evidence="6">
    <location>
        <position position="441"/>
    </location>
</feature>
<keyword evidence="2" id="KW-0378">Hydrolase</keyword>
<keyword evidence="7" id="KW-1185">Reference proteome</keyword>
<evidence type="ECO:0000313" key="6">
    <source>
        <dbReference type="EMBL" id="CAK9002387.1"/>
    </source>
</evidence>
<accession>A0ABP0IIG5</accession>
<evidence type="ECO:0000256" key="4">
    <source>
        <dbReference type="SAM" id="SignalP"/>
    </source>
</evidence>
<evidence type="ECO:0000256" key="2">
    <source>
        <dbReference type="ARBA" id="ARBA00022801"/>
    </source>
</evidence>
<comment type="similarity">
    <text evidence="1">Belongs to the IUNH family.</text>
</comment>
<feature type="chain" id="PRO_5045273227" evidence="4">
    <location>
        <begin position="22"/>
        <end position="441"/>
    </location>
</feature>
<dbReference type="PANTHER" id="PTHR12304">
    <property type="entry name" value="INOSINE-URIDINE PREFERRING NUCLEOSIDE HYDROLASE"/>
    <property type="match status" value="1"/>
</dbReference>
<dbReference type="InterPro" id="IPR036452">
    <property type="entry name" value="Ribo_hydro-like"/>
</dbReference>
<keyword evidence="3" id="KW-0326">Glycosidase</keyword>
<organism evidence="6 7">
    <name type="scientific">Durusdinium trenchii</name>
    <dbReference type="NCBI Taxonomy" id="1381693"/>
    <lineage>
        <taxon>Eukaryota</taxon>
        <taxon>Sar</taxon>
        <taxon>Alveolata</taxon>
        <taxon>Dinophyceae</taxon>
        <taxon>Suessiales</taxon>
        <taxon>Symbiodiniaceae</taxon>
        <taxon>Durusdinium</taxon>
    </lineage>
</organism>
<keyword evidence="4" id="KW-0732">Signal</keyword>
<dbReference type="EMBL" id="CAXAMM010004102">
    <property type="protein sequence ID" value="CAK9002387.1"/>
    <property type="molecule type" value="Genomic_DNA"/>
</dbReference>
<dbReference type="Gene3D" id="3.90.245.10">
    <property type="entry name" value="Ribonucleoside hydrolase-like"/>
    <property type="match status" value="1"/>
</dbReference>